<comment type="caution">
    <text evidence="1">The sequence shown here is derived from an EMBL/GenBank/DDBJ whole genome shotgun (WGS) entry which is preliminary data.</text>
</comment>
<dbReference type="VEuPathDB" id="FungiDB:QG37_04459"/>
<sequence>MVEFFILISPLLGLVSLQQRISCNFFAAINSPSFGVIPIMLEQATYQAFPLSPIEIALLSLLNPIFFVFIQPTKPFVHSPAIPIAAVYEVPTPNVFANSLIQLKPAPLMLFGRSGTYKYLP</sequence>
<proteinExistence type="predicted"/>
<dbReference type="AlphaFoldDB" id="A0A0L0NX57"/>
<dbReference type="EMBL" id="LGST01000031">
    <property type="protein sequence ID" value="KND98563.1"/>
    <property type="molecule type" value="Genomic_DNA"/>
</dbReference>
<accession>A0A0L0NX57</accession>
<protein>
    <submittedName>
        <fullName evidence="1">Uncharacterized protein</fullName>
    </submittedName>
</protein>
<name>A0A0L0NX57_CANAR</name>
<dbReference type="Proteomes" id="UP000037122">
    <property type="component" value="Unassembled WGS sequence"/>
</dbReference>
<gene>
    <name evidence="1" type="ORF">QG37_04459</name>
</gene>
<reference evidence="2" key="1">
    <citation type="journal article" date="2015" name="BMC Genomics">
        <title>Draft genome of a commonly misdiagnosed multidrug resistant pathogen Candida auris.</title>
        <authorList>
            <person name="Chatterjee S."/>
            <person name="Alampalli S.V."/>
            <person name="Nageshan R.K."/>
            <person name="Chettiar S.T."/>
            <person name="Joshi S."/>
            <person name="Tatu U.S."/>
        </authorList>
    </citation>
    <scope>NUCLEOTIDE SEQUENCE [LARGE SCALE GENOMIC DNA]</scope>
    <source>
        <strain evidence="2">6684</strain>
    </source>
</reference>
<evidence type="ECO:0000313" key="1">
    <source>
        <dbReference type="EMBL" id="KND98563.1"/>
    </source>
</evidence>
<organism evidence="1 2">
    <name type="scientific">Candidozyma auris</name>
    <name type="common">Yeast</name>
    <name type="synonym">Candida auris</name>
    <dbReference type="NCBI Taxonomy" id="498019"/>
    <lineage>
        <taxon>Eukaryota</taxon>
        <taxon>Fungi</taxon>
        <taxon>Dikarya</taxon>
        <taxon>Ascomycota</taxon>
        <taxon>Saccharomycotina</taxon>
        <taxon>Pichiomycetes</taxon>
        <taxon>Metschnikowiaceae</taxon>
        <taxon>Candidozyma</taxon>
    </lineage>
</organism>
<evidence type="ECO:0000313" key="2">
    <source>
        <dbReference type="Proteomes" id="UP000037122"/>
    </source>
</evidence>